<feature type="transmembrane region" description="Helical" evidence="1">
    <location>
        <begin position="142"/>
        <end position="164"/>
    </location>
</feature>
<evidence type="ECO:0000313" key="2">
    <source>
        <dbReference type="EMBL" id="SIR81975.1"/>
    </source>
</evidence>
<evidence type="ECO:0008006" key="4">
    <source>
        <dbReference type="Google" id="ProtNLM"/>
    </source>
</evidence>
<keyword evidence="1" id="KW-0812">Transmembrane</keyword>
<protein>
    <recommendedName>
        <fullName evidence="4">Nucleoside recognition</fullName>
    </recommendedName>
</protein>
<dbReference type="EMBL" id="FTNR01000003">
    <property type="protein sequence ID" value="SIR81975.1"/>
    <property type="molecule type" value="Genomic_DNA"/>
</dbReference>
<organism evidence="2 3">
    <name type="scientific">Natronorubrum thiooxidans</name>
    <dbReference type="NCBI Taxonomy" id="308853"/>
    <lineage>
        <taxon>Archaea</taxon>
        <taxon>Methanobacteriati</taxon>
        <taxon>Methanobacteriota</taxon>
        <taxon>Stenosarchaea group</taxon>
        <taxon>Halobacteria</taxon>
        <taxon>Halobacteriales</taxon>
        <taxon>Natrialbaceae</taxon>
        <taxon>Natronorubrum</taxon>
    </lineage>
</organism>
<feature type="transmembrane region" description="Helical" evidence="1">
    <location>
        <begin position="244"/>
        <end position="263"/>
    </location>
</feature>
<name>A0A1N7E202_9EURY</name>
<dbReference type="PANTHER" id="PTHR38139:SF1">
    <property type="entry name" value="NUCLEOSIDE TRANSPORTER_FEOB GTPASE GATE DOMAIN-CONTAINING PROTEIN"/>
    <property type="match status" value="1"/>
</dbReference>
<proteinExistence type="predicted"/>
<accession>A0A1N7E202</accession>
<reference evidence="3" key="1">
    <citation type="submission" date="2017-01" db="EMBL/GenBank/DDBJ databases">
        <authorList>
            <person name="Varghese N."/>
            <person name="Submissions S."/>
        </authorList>
    </citation>
    <scope>NUCLEOTIDE SEQUENCE [LARGE SCALE GENOMIC DNA]</scope>
    <source>
        <strain evidence="3">type strain: HArc-</strain>
    </source>
</reference>
<dbReference type="Proteomes" id="UP000185936">
    <property type="component" value="Unassembled WGS sequence"/>
</dbReference>
<evidence type="ECO:0000313" key="3">
    <source>
        <dbReference type="Proteomes" id="UP000185936"/>
    </source>
</evidence>
<gene>
    <name evidence="2" type="ORF">SAMN05421752_103127</name>
</gene>
<dbReference type="PANTHER" id="PTHR38139">
    <property type="entry name" value="GATE DOMAIN-CONTAINING PROTEIN"/>
    <property type="match status" value="1"/>
</dbReference>
<feature type="transmembrane region" description="Helical" evidence="1">
    <location>
        <begin position="30"/>
        <end position="53"/>
    </location>
</feature>
<keyword evidence="1" id="KW-1133">Transmembrane helix</keyword>
<dbReference type="InterPro" id="IPR038880">
    <property type="entry name" value="MJ0871-like"/>
</dbReference>
<feature type="transmembrane region" description="Helical" evidence="1">
    <location>
        <begin position="322"/>
        <end position="342"/>
    </location>
</feature>
<dbReference type="AlphaFoldDB" id="A0A1N7E202"/>
<feature type="transmembrane region" description="Helical" evidence="1">
    <location>
        <begin position="104"/>
        <end position="122"/>
    </location>
</feature>
<evidence type="ECO:0000256" key="1">
    <source>
        <dbReference type="SAM" id="Phobius"/>
    </source>
</evidence>
<keyword evidence="1" id="KW-0472">Membrane</keyword>
<dbReference type="STRING" id="308853.SAMN05421752_103127"/>
<keyword evidence="3" id="KW-1185">Reference proteome</keyword>
<feature type="transmembrane region" description="Helical" evidence="1">
    <location>
        <begin position="283"/>
        <end position="302"/>
    </location>
</feature>
<sequence>MTDGPFVQEFETVDVQSLLSVLLTEALPRVLTITLLIGFGVGLANLAVGYGLVDVIARVGRYLTEPANLPDEVGAAVLTNMLSVTAGYGMLAEFRESGLLDDRATLIAIVINTFFGFLKHSITYYGPVLVPILGVQTGLLYVGVRAGISLAISVIGLLAGAILLRGYEYDSSAVEPETPDDEKRTHRETLRHAGVKTAEQLRSIVPRLAVVYSLVFVALEYTDQLLAGFAAVGIEEPAAIVDPVASLVGLPAAAVPVIIVSLVDPTMGAVTVAPMIGDVLTPAQAVLALLVGSLFSLTVGTVKRSIPFQYGIWGSAFGTKVIIVNTGLKAVFIIAAILVFLVV</sequence>
<feature type="transmembrane region" description="Helical" evidence="1">
    <location>
        <begin position="73"/>
        <end position="92"/>
    </location>
</feature>